<proteinExistence type="predicted"/>
<gene>
    <name evidence="1" type="ORF">DEJ46_16335</name>
</gene>
<dbReference type="SUPFAM" id="SSF55961">
    <property type="entry name" value="Bet v1-like"/>
    <property type="match status" value="1"/>
</dbReference>
<organism evidence="1 2">
    <name type="scientific">Streptomyces venezuelae</name>
    <dbReference type="NCBI Taxonomy" id="54571"/>
    <lineage>
        <taxon>Bacteria</taxon>
        <taxon>Bacillati</taxon>
        <taxon>Actinomycetota</taxon>
        <taxon>Actinomycetes</taxon>
        <taxon>Kitasatosporales</taxon>
        <taxon>Streptomycetaceae</taxon>
        <taxon>Streptomyces</taxon>
    </lineage>
</organism>
<evidence type="ECO:0000313" key="1">
    <source>
        <dbReference type="EMBL" id="QES20495.1"/>
    </source>
</evidence>
<reference evidence="1 2" key="1">
    <citation type="submission" date="2018-05" db="EMBL/GenBank/DDBJ databases">
        <title>Streptomyces venezuelae.</title>
        <authorList>
            <person name="Kim W."/>
            <person name="Lee N."/>
            <person name="Cho B.-K."/>
        </authorList>
    </citation>
    <scope>NUCLEOTIDE SEQUENCE [LARGE SCALE GENOMIC DNA]</scope>
    <source>
        <strain evidence="1 2">ATCC 15068</strain>
    </source>
</reference>
<dbReference type="Proteomes" id="UP000324106">
    <property type="component" value="Chromosome"/>
</dbReference>
<evidence type="ECO:0000313" key="2">
    <source>
        <dbReference type="Proteomes" id="UP000324106"/>
    </source>
</evidence>
<sequence>MPVGLTQDAGWEIGVSKTLPLPVAVVWDFLMSPEGLSLWLGPGAALPAEGDAALRSLRPRDRVRLSYGETVLQVAVSPAGDGRTVLRFHQEHMESAEERERQRAHWKGVMATIVRRVGE</sequence>
<dbReference type="InterPro" id="IPR023393">
    <property type="entry name" value="START-like_dom_sf"/>
</dbReference>
<dbReference type="RefSeq" id="WP_150274478.1">
    <property type="nucleotide sequence ID" value="NZ_CP029194.1"/>
</dbReference>
<accession>A0A5P2AQW1</accession>
<dbReference type="EMBL" id="CP029194">
    <property type="protein sequence ID" value="QES20495.1"/>
    <property type="molecule type" value="Genomic_DNA"/>
</dbReference>
<dbReference type="AlphaFoldDB" id="A0A5P2AQW1"/>
<dbReference type="Gene3D" id="3.30.530.20">
    <property type="match status" value="1"/>
</dbReference>
<name>A0A5P2AQW1_STRVZ</name>
<dbReference type="OrthoDB" id="4549061at2"/>
<protein>
    <submittedName>
        <fullName evidence="1">Activator of HSP90 ATPase 1 family protein</fullName>
    </submittedName>
</protein>